<dbReference type="InterPro" id="IPR008259">
    <property type="entry name" value="FMN_hydac_DH_AS"/>
</dbReference>
<dbReference type="Pfam" id="PF01070">
    <property type="entry name" value="FMN_dh"/>
    <property type="match status" value="1"/>
</dbReference>
<dbReference type="PROSITE" id="PS51349">
    <property type="entry name" value="FMN_HYDROXY_ACID_DH_2"/>
    <property type="match status" value="1"/>
</dbReference>
<dbReference type="PROSITE" id="PS00557">
    <property type="entry name" value="FMN_HYDROXY_ACID_DH_1"/>
    <property type="match status" value="1"/>
</dbReference>
<evidence type="ECO:0000256" key="4">
    <source>
        <dbReference type="ARBA" id="ARBA00023002"/>
    </source>
</evidence>
<comment type="cofactor">
    <cofactor evidence="1">
        <name>FMN</name>
        <dbReference type="ChEBI" id="CHEBI:58210"/>
    </cofactor>
</comment>
<keyword evidence="2" id="KW-0285">Flavoprotein</keyword>
<feature type="domain" description="FMN hydroxy acid dehydrogenase" evidence="6">
    <location>
        <begin position="9"/>
        <end position="392"/>
    </location>
</feature>
<keyword evidence="3" id="KW-0288">FMN</keyword>
<dbReference type="PANTHER" id="PTHR10578">
    <property type="entry name" value="S -2-HYDROXY-ACID OXIDASE-RELATED"/>
    <property type="match status" value="1"/>
</dbReference>
<evidence type="ECO:0000256" key="2">
    <source>
        <dbReference type="ARBA" id="ARBA00022630"/>
    </source>
</evidence>
<name>A0ABS5F0C3_9PROT</name>
<dbReference type="CDD" id="cd02809">
    <property type="entry name" value="alpha_hydroxyacid_oxid_FMN"/>
    <property type="match status" value="1"/>
</dbReference>
<dbReference type="RefSeq" id="WP_211853651.1">
    <property type="nucleotide sequence ID" value="NZ_JAAGBB010000019.1"/>
</dbReference>
<proteinExistence type="inferred from homology"/>
<dbReference type="InterPro" id="IPR000262">
    <property type="entry name" value="FMN-dep_DH"/>
</dbReference>
<evidence type="ECO:0000313" key="8">
    <source>
        <dbReference type="Proteomes" id="UP001196870"/>
    </source>
</evidence>
<dbReference type="Proteomes" id="UP001196870">
    <property type="component" value="Unassembled WGS sequence"/>
</dbReference>
<dbReference type="Gene3D" id="3.20.20.70">
    <property type="entry name" value="Aldolase class I"/>
    <property type="match status" value="1"/>
</dbReference>
<dbReference type="PANTHER" id="PTHR10578:SF107">
    <property type="entry name" value="2-HYDROXYACID OXIDASE 1"/>
    <property type="match status" value="1"/>
</dbReference>
<evidence type="ECO:0000256" key="1">
    <source>
        <dbReference type="ARBA" id="ARBA00001917"/>
    </source>
</evidence>
<dbReference type="InterPro" id="IPR037396">
    <property type="entry name" value="FMN_HAD"/>
</dbReference>
<keyword evidence="8" id="KW-1185">Reference proteome</keyword>
<dbReference type="InterPro" id="IPR012133">
    <property type="entry name" value="Alpha-hydoxy_acid_DH_FMN"/>
</dbReference>
<dbReference type="InterPro" id="IPR013785">
    <property type="entry name" value="Aldolase_TIM"/>
</dbReference>
<dbReference type="EMBL" id="JAAGBB010000019">
    <property type="protein sequence ID" value="MBR0665979.1"/>
    <property type="molecule type" value="Genomic_DNA"/>
</dbReference>
<accession>A0ABS5F0C3</accession>
<dbReference type="SUPFAM" id="SSF51395">
    <property type="entry name" value="FMN-linked oxidoreductases"/>
    <property type="match status" value="1"/>
</dbReference>
<sequence>MTTSKQEQRLQRRYLSLDDFEAAARRRLPRILYGYISGGVETDASLRDNRDAFAEWGFLPRVLKDVAQRSTATSLFGQAHALPFGIAPMGASAMSGYRADLVYARAAKELGMPMILSGASLIRLEEVQAVGAASWYQAYLPGDPAKIGALVDRVARAGYDTFVLTVDVQVPGNRENNFRNGYRLPLRPGPRLAWQGLTHPRWLFGTGLRTLLRHGVPHFENMEATRSGPVLSARGNPADWTRADLTWAHVAEIRARWQGRFLLKGILAAEDAHIAREHGVDGVIVSNHGGRQLDGTISPLRALPGVAAAAGDMTVIYDGGIRRGSDLLKAYAFGAQFVFLARPFLYAAAAEGLAGVRHAARLLQAEIMRNMAMLGIVRPAEMTPALLMRLGGRDPDRASFGADPVLVEGARAPVRAYP</sequence>
<comment type="caution">
    <text evidence="7">The sequence shown here is derived from an EMBL/GenBank/DDBJ whole genome shotgun (WGS) entry which is preliminary data.</text>
</comment>
<organism evidence="7 8">
    <name type="scientific">Plastoroseomonas hellenica</name>
    <dbReference type="NCBI Taxonomy" id="2687306"/>
    <lineage>
        <taxon>Bacteria</taxon>
        <taxon>Pseudomonadati</taxon>
        <taxon>Pseudomonadota</taxon>
        <taxon>Alphaproteobacteria</taxon>
        <taxon>Acetobacterales</taxon>
        <taxon>Acetobacteraceae</taxon>
        <taxon>Plastoroseomonas</taxon>
    </lineage>
</organism>
<protein>
    <submittedName>
        <fullName evidence="7">Alpha-hydroxy-acid oxidizing protein</fullName>
    </submittedName>
</protein>
<evidence type="ECO:0000259" key="6">
    <source>
        <dbReference type="PROSITE" id="PS51349"/>
    </source>
</evidence>
<evidence type="ECO:0000256" key="5">
    <source>
        <dbReference type="ARBA" id="ARBA00024042"/>
    </source>
</evidence>
<dbReference type="PIRSF" id="PIRSF000138">
    <property type="entry name" value="Al-hdrx_acd_dh"/>
    <property type="match status" value="1"/>
</dbReference>
<evidence type="ECO:0000256" key="3">
    <source>
        <dbReference type="ARBA" id="ARBA00022643"/>
    </source>
</evidence>
<gene>
    <name evidence="7" type="ORF">GXW71_16590</name>
</gene>
<evidence type="ECO:0000313" key="7">
    <source>
        <dbReference type="EMBL" id="MBR0665979.1"/>
    </source>
</evidence>
<reference evidence="8" key="1">
    <citation type="journal article" date="2021" name="Syst. Appl. Microbiol.">
        <title>Roseomonas hellenica sp. nov., isolated from roots of wild-growing Alkanna tinctoria.</title>
        <authorList>
            <person name="Rat A."/>
            <person name="Naranjo H.D."/>
            <person name="Lebbe L."/>
            <person name="Cnockaert M."/>
            <person name="Krigas N."/>
            <person name="Grigoriadou K."/>
            <person name="Maloupa E."/>
            <person name="Willems A."/>
        </authorList>
    </citation>
    <scope>NUCLEOTIDE SEQUENCE [LARGE SCALE GENOMIC DNA]</scope>
    <source>
        <strain evidence="8">LMG 31523</strain>
    </source>
</reference>
<keyword evidence="4" id="KW-0560">Oxidoreductase</keyword>
<comment type="similarity">
    <text evidence="5">Belongs to the FMN-dependent alpha-hydroxy acid dehydrogenase family.</text>
</comment>